<protein>
    <submittedName>
        <fullName evidence="7">DUF697 domain-containing protein</fullName>
    </submittedName>
</protein>
<dbReference type="Gene3D" id="3.40.50.300">
    <property type="entry name" value="P-loop containing nucleotide triphosphate hydrolases"/>
    <property type="match status" value="1"/>
</dbReference>
<dbReference type="InterPro" id="IPR027417">
    <property type="entry name" value="P-loop_NTPase"/>
</dbReference>
<evidence type="ECO:0000313" key="7">
    <source>
        <dbReference type="EMBL" id="WAL61472.1"/>
    </source>
</evidence>
<evidence type="ECO:0000256" key="1">
    <source>
        <dbReference type="ARBA" id="ARBA00004141"/>
    </source>
</evidence>
<gene>
    <name evidence="7" type="ORF">OXH18_05630</name>
</gene>
<dbReference type="GO" id="GO:0016020">
    <property type="term" value="C:membrane"/>
    <property type="evidence" value="ECO:0007669"/>
    <property type="project" value="UniProtKB-SubCell"/>
</dbReference>
<dbReference type="InterPro" id="IPR021147">
    <property type="entry name" value="DUF697"/>
</dbReference>
<evidence type="ECO:0000313" key="8">
    <source>
        <dbReference type="Proteomes" id="UP001163152"/>
    </source>
</evidence>
<reference evidence="7" key="1">
    <citation type="submission" date="2022-12" db="EMBL/GenBank/DDBJ databases">
        <title>Polyphasic identification of a Novel Hot-Spring Cyanobacterium Ocullathermofonsia sinensis gen nov. sp. nov. and Genomic Insights on its Adaptations to the Thermal Habitat.</title>
        <authorList>
            <person name="Daroch M."/>
            <person name="Tang J."/>
            <person name="Jiang Y."/>
        </authorList>
    </citation>
    <scope>NUCLEOTIDE SEQUENCE</scope>
    <source>
        <strain evidence="7">PKUAC-SCTA174</strain>
    </source>
</reference>
<dbReference type="RefSeq" id="WP_268611439.1">
    <property type="nucleotide sequence ID" value="NZ_CP113797.1"/>
</dbReference>
<comment type="subcellular location">
    <subcellularLocation>
        <location evidence="1">Membrane</location>
        <topology evidence="1">Multi-pass membrane protein</topology>
    </subcellularLocation>
</comment>
<keyword evidence="2" id="KW-0812">Transmembrane</keyword>
<keyword evidence="3" id="KW-1133">Transmembrane helix</keyword>
<name>A0A9E9CAV0_9CYAN</name>
<dbReference type="Proteomes" id="UP001163152">
    <property type="component" value="Chromosome"/>
</dbReference>
<dbReference type="CDD" id="cd00882">
    <property type="entry name" value="Ras_like_GTPase"/>
    <property type="match status" value="1"/>
</dbReference>
<keyword evidence="8" id="KW-1185">Reference proteome</keyword>
<accession>A0A9E9CAV0</accession>
<evidence type="ECO:0000256" key="6">
    <source>
        <dbReference type="SAM" id="MobiDB-lite"/>
    </source>
</evidence>
<dbReference type="SUPFAM" id="SSF52540">
    <property type="entry name" value="P-loop containing nucleoside triphosphate hydrolases"/>
    <property type="match status" value="1"/>
</dbReference>
<evidence type="ECO:0000256" key="3">
    <source>
        <dbReference type="ARBA" id="ARBA00022989"/>
    </source>
</evidence>
<evidence type="ECO:0000256" key="5">
    <source>
        <dbReference type="SAM" id="Coils"/>
    </source>
</evidence>
<keyword evidence="4" id="KW-0472">Membrane</keyword>
<organism evidence="7 8">
    <name type="scientific">Thermocoleostomius sinensis A174</name>
    <dbReference type="NCBI Taxonomy" id="2016057"/>
    <lineage>
        <taxon>Bacteria</taxon>
        <taxon>Bacillati</taxon>
        <taxon>Cyanobacteriota</taxon>
        <taxon>Cyanophyceae</taxon>
        <taxon>Oculatellales</taxon>
        <taxon>Oculatellaceae</taxon>
        <taxon>Thermocoleostomius</taxon>
    </lineage>
</organism>
<evidence type="ECO:0000256" key="4">
    <source>
        <dbReference type="ARBA" id="ARBA00023136"/>
    </source>
</evidence>
<evidence type="ECO:0000256" key="2">
    <source>
        <dbReference type="ARBA" id="ARBA00022692"/>
    </source>
</evidence>
<feature type="coiled-coil region" evidence="5">
    <location>
        <begin position="69"/>
        <end position="127"/>
    </location>
</feature>
<feature type="region of interest" description="Disordered" evidence="6">
    <location>
        <begin position="164"/>
        <end position="208"/>
    </location>
</feature>
<keyword evidence="5" id="KW-0175">Coiled coil</keyword>
<dbReference type="KEGG" id="tsin:OXH18_05630"/>
<sequence>MASLLRRPILVGGLGLTVGAWVFSAIDPSLTHLADSAVWGIAALGSGLWLLKQRGQLGLTFQAPVVLDRTAVNRALGDVETRIQQLEAESQAANLNAATAQTMQELVVQLRQQLAALRQELDRQELRLAVTGGKAVGKTTLVELLKTQNLPVPAAIDASLMSGTTESAMAEPTVEPEQPAAGSTEPTSPDLTPEPHQEPQHQATQDIDTADLVLFVTTGDLRDSEFRAIEPLVQRHQRVLLLFNKQDQYLPDERPLILQRLRERMQGLIAAEDIVAIAAQPAPVIVRRQQFDGSVQETLEHPEPDIGLLKARLKDIVAQDGSQLILNTVLRQAKVLNIVVQNELNQFRRTRAIPIIEQYQWIAAAAAFANPVPSLDLIATASVTAQLVVDLGAIYQQKFSIDQAKTVMVQLAEQMVKLGLVEMATQAIGPLLKSHALTYVAGGTLQGLSAAYLTHIAGLSLVEYFEEQSLQLQVQSETPFQLDRLVQKIKAVLQDNQRSLFVQRLVKQGIRRFLPQSTQTEVAIQSEIETKVQASG</sequence>
<dbReference type="EMBL" id="CP113797">
    <property type="protein sequence ID" value="WAL61472.1"/>
    <property type="molecule type" value="Genomic_DNA"/>
</dbReference>
<dbReference type="AlphaFoldDB" id="A0A9E9CAV0"/>
<proteinExistence type="predicted"/>
<dbReference type="Pfam" id="PF05128">
    <property type="entry name" value="DUF697"/>
    <property type="match status" value="1"/>
</dbReference>